<feature type="domain" description="Alanine racemase N-terminal" evidence="5">
    <location>
        <begin position="19"/>
        <end position="237"/>
    </location>
</feature>
<comment type="caution">
    <text evidence="6">The sequence shown here is derived from an EMBL/GenBank/DDBJ whole genome shotgun (WGS) entry which is preliminary data.</text>
</comment>
<evidence type="ECO:0000256" key="3">
    <source>
        <dbReference type="PIRSR" id="PIRSR004848-1"/>
    </source>
</evidence>
<dbReference type="AlphaFoldDB" id="A0A084ILE9"/>
<comment type="cofactor">
    <cofactor evidence="3">
        <name>pyridoxal 5'-phosphate</name>
        <dbReference type="ChEBI" id="CHEBI:597326"/>
    </cofactor>
</comment>
<dbReference type="PANTHER" id="PTHR10146:SF14">
    <property type="entry name" value="PYRIDOXAL PHOSPHATE HOMEOSTASIS PROTEIN"/>
    <property type="match status" value="1"/>
</dbReference>
<dbReference type="STRING" id="1304275.C41B8_09151"/>
<dbReference type="RefSeq" id="WP_051883340.1">
    <property type="nucleotide sequence ID" value="NZ_APNK01000011.1"/>
</dbReference>
<dbReference type="Gene3D" id="3.20.20.10">
    <property type="entry name" value="Alanine racemase"/>
    <property type="match status" value="1"/>
</dbReference>
<comment type="function">
    <text evidence="2">Pyridoxal 5'-phosphate (PLP)-binding protein, which is involved in PLP homeostasis.</text>
</comment>
<dbReference type="eggNOG" id="COG0325">
    <property type="taxonomic scope" value="Bacteria"/>
</dbReference>
<dbReference type="OrthoDB" id="9804072at2"/>
<dbReference type="Pfam" id="PF01168">
    <property type="entry name" value="Ala_racemase_N"/>
    <property type="match status" value="1"/>
</dbReference>
<dbReference type="HAMAP" id="MF_02087">
    <property type="entry name" value="PLP_homeostasis"/>
    <property type="match status" value="1"/>
</dbReference>
<feature type="modified residue" description="N6-(pyridoxal phosphate)lysine" evidence="2 3">
    <location>
        <position position="47"/>
    </location>
</feature>
<protein>
    <recommendedName>
        <fullName evidence="2">Pyridoxal phosphate homeostasis protein</fullName>
        <shortName evidence="2">PLP homeostasis protein</shortName>
    </recommendedName>
</protein>
<name>A0A084ILE9_SALHC</name>
<accession>A0A084ILE9</accession>
<dbReference type="InterPro" id="IPR011078">
    <property type="entry name" value="PyrdxlP_homeostasis"/>
</dbReference>
<keyword evidence="1 2" id="KW-0663">Pyridoxal phosphate</keyword>
<dbReference type="InterPro" id="IPR029066">
    <property type="entry name" value="PLP-binding_barrel"/>
</dbReference>
<evidence type="ECO:0000313" key="6">
    <source>
        <dbReference type="EMBL" id="KEZ77533.1"/>
    </source>
</evidence>
<dbReference type="FunFam" id="3.20.20.10:FF:000018">
    <property type="entry name" value="Pyridoxal phosphate homeostasis protein"/>
    <property type="match status" value="1"/>
</dbReference>
<keyword evidence="7" id="KW-1185">Reference proteome</keyword>
<evidence type="ECO:0000256" key="4">
    <source>
        <dbReference type="RuleBase" id="RU004514"/>
    </source>
</evidence>
<evidence type="ECO:0000259" key="5">
    <source>
        <dbReference type="Pfam" id="PF01168"/>
    </source>
</evidence>
<dbReference type="CDD" id="cd06824">
    <property type="entry name" value="PLPDE_III_Yggs_like"/>
    <property type="match status" value="1"/>
</dbReference>
<dbReference type="EMBL" id="APNK01000011">
    <property type="protein sequence ID" value="KEZ77533.1"/>
    <property type="molecule type" value="Genomic_DNA"/>
</dbReference>
<sequence length="239" mass="25950">MPRPADSGRADTVDVAARLADIRRRIDAAAAQYDRDPDDVHLVAISKTKPAAMVAAALDAGQHDFGENYLQDALDKIQALAERDIAWHFVGDIQSNKTRDIAAHFDWAHAVDRFKIARRLSDQRPEGMAPLNVCIQVNIDAEASKSGLAPGDVAELADQMAELPGIRLRGLMAIPAVRDDFEAQRRPFAALRALRDDLNANGHTLDVLSMGMSADMEAAIAEGATHVRIGTAIFGPRDR</sequence>
<comment type="similarity">
    <text evidence="2 4">Belongs to the pyridoxal phosphate-binding protein YggS/PROSC family.</text>
</comment>
<dbReference type="Proteomes" id="UP000028302">
    <property type="component" value="Unassembled WGS sequence"/>
</dbReference>
<dbReference type="PIRSF" id="PIRSF004848">
    <property type="entry name" value="YBL036c_PLPDEIII"/>
    <property type="match status" value="1"/>
</dbReference>
<reference evidence="6 7" key="1">
    <citation type="submission" date="2013-03" db="EMBL/GenBank/DDBJ databases">
        <title>Salinisphaera hydrothermalis C41B8 Genome Sequencing.</title>
        <authorList>
            <person name="Li C."/>
            <person name="Lai Q."/>
            <person name="Shao Z."/>
        </authorList>
    </citation>
    <scope>NUCLEOTIDE SEQUENCE [LARGE SCALE GENOMIC DNA]</scope>
    <source>
        <strain evidence="6 7">C41B8</strain>
    </source>
</reference>
<dbReference type="PATRIC" id="fig|1304275.5.peg.1863"/>
<dbReference type="PROSITE" id="PS01211">
    <property type="entry name" value="UPF0001"/>
    <property type="match status" value="1"/>
</dbReference>
<evidence type="ECO:0000313" key="7">
    <source>
        <dbReference type="Proteomes" id="UP000028302"/>
    </source>
</evidence>
<dbReference type="InterPro" id="IPR001608">
    <property type="entry name" value="Ala_racemase_N"/>
</dbReference>
<evidence type="ECO:0000256" key="1">
    <source>
        <dbReference type="ARBA" id="ARBA00022898"/>
    </source>
</evidence>
<gene>
    <name evidence="6" type="ORF">C41B8_09151</name>
</gene>
<dbReference type="PANTHER" id="PTHR10146">
    <property type="entry name" value="PROLINE SYNTHETASE CO-TRANSCRIBED BACTERIAL HOMOLOG PROTEIN"/>
    <property type="match status" value="1"/>
</dbReference>
<organism evidence="6 7">
    <name type="scientific">Salinisphaera hydrothermalis (strain C41B8)</name>
    <dbReference type="NCBI Taxonomy" id="1304275"/>
    <lineage>
        <taxon>Bacteria</taxon>
        <taxon>Pseudomonadati</taxon>
        <taxon>Pseudomonadota</taxon>
        <taxon>Gammaproteobacteria</taxon>
        <taxon>Salinisphaerales</taxon>
        <taxon>Salinisphaeraceae</taxon>
        <taxon>Salinisphaera</taxon>
    </lineage>
</organism>
<proteinExistence type="inferred from homology"/>
<evidence type="ECO:0000256" key="2">
    <source>
        <dbReference type="HAMAP-Rule" id="MF_02087"/>
    </source>
</evidence>
<dbReference type="GO" id="GO:0030170">
    <property type="term" value="F:pyridoxal phosphate binding"/>
    <property type="evidence" value="ECO:0007669"/>
    <property type="project" value="UniProtKB-UniRule"/>
</dbReference>
<dbReference type="SUPFAM" id="SSF51419">
    <property type="entry name" value="PLP-binding barrel"/>
    <property type="match status" value="1"/>
</dbReference>
<dbReference type="NCBIfam" id="TIGR00044">
    <property type="entry name" value="YggS family pyridoxal phosphate-dependent enzyme"/>
    <property type="match status" value="1"/>
</dbReference>